<dbReference type="EMBL" id="LHZF01000012">
    <property type="protein sequence ID" value="KXV23312.1"/>
    <property type="molecule type" value="Genomic_DNA"/>
</dbReference>
<proteinExistence type="predicted"/>
<dbReference type="Proteomes" id="UP000075526">
    <property type="component" value="Unassembled WGS sequence"/>
</dbReference>
<sequence>MGMHDMVRLAEPFIQPAGQNQPAVYLGYYFNLGFAVELYLKAFVKHATGDDVAKHRHDLNSILQEALSHGFDFEKSKMKEIVEIIGAEHKGLKFRYAEGASTFSYINQRNLVEIALTACRNGMAHLA</sequence>
<evidence type="ECO:0008006" key="3">
    <source>
        <dbReference type="Google" id="ProtNLM"/>
    </source>
</evidence>
<protein>
    <recommendedName>
        <fullName evidence="3">HEPN domain-containing protein</fullName>
    </recommendedName>
</protein>
<evidence type="ECO:0000313" key="2">
    <source>
        <dbReference type="Proteomes" id="UP000075526"/>
    </source>
</evidence>
<organism evidence="1 2">
    <name type="scientific">Acetobacter malorum</name>
    <dbReference type="NCBI Taxonomy" id="178901"/>
    <lineage>
        <taxon>Bacteria</taxon>
        <taxon>Pseudomonadati</taxon>
        <taxon>Pseudomonadota</taxon>
        <taxon>Alphaproteobacteria</taxon>
        <taxon>Acetobacterales</taxon>
        <taxon>Acetobacteraceae</taxon>
        <taxon>Acetobacter</taxon>
    </lineage>
</organism>
<reference evidence="1 2" key="1">
    <citation type="submission" date="2015-06" db="EMBL/GenBank/DDBJ databases">
        <title>Improved classification and identification of acetic acid bacteria using matrix-assisted laser desorption/ionization time-of-flight mass spectrometry; Gluconobacter nephelii and Gluconobacter uchimurae are later heterotypic synonyms of Gluconobacter japonicus and Gluconobacter oxydans, respectively.</title>
        <authorList>
            <person name="Li L."/>
            <person name="Cleenwerck I."/>
            <person name="De Vuyst L."/>
            <person name="Vandamme P."/>
        </authorList>
    </citation>
    <scope>NUCLEOTIDE SEQUENCE [LARGE SCALE GENOMIC DNA]</scope>
    <source>
        <strain evidence="1 2">LMG 1552</strain>
    </source>
</reference>
<evidence type="ECO:0000313" key="1">
    <source>
        <dbReference type="EMBL" id="KXV23312.1"/>
    </source>
</evidence>
<name>A0A149S983_9PROT</name>
<dbReference type="PATRIC" id="fig|178901.13.peg.2263"/>
<accession>A0A149S983</accession>
<dbReference type="AlphaFoldDB" id="A0A149S983"/>
<comment type="caution">
    <text evidence="1">The sequence shown here is derived from an EMBL/GenBank/DDBJ whole genome shotgun (WGS) entry which is preliminary data.</text>
</comment>
<gene>
    <name evidence="1" type="ORF">AD933_00070</name>
</gene>